<reference evidence="2" key="1">
    <citation type="journal article" date="2021" name="bioRxiv">
        <title>Whole Genome Assembly and Annotation of Northern Wild Rice, Zizania palustris L., Supports a Whole Genome Duplication in the Zizania Genus.</title>
        <authorList>
            <person name="Haas M."/>
            <person name="Kono T."/>
            <person name="Macchietto M."/>
            <person name="Millas R."/>
            <person name="McGilp L."/>
            <person name="Shao M."/>
            <person name="Duquette J."/>
            <person name="Hirsch C.N."/>
            <person name="Kimball J."/>
        </authorList>
    </citation>
    <scope>NUCLEOTIDE SEQUENCE</scope>
    <source>
        <tissue evidence="2">Fresh leaf tissue</tissue>
    </source>
</reference>
<comment type="caution">
    <text evidence="2">The sequence shown here is derived from an EMBL/GenBank/DDBJ whole genome shotgun (WGS) entry which is preliminary data.</text>
</comment>
<name>A0A8J5TJ61_ZIZPA</name>
<dbReference type="AlphaFoldDB" id="A0A8J5TJ61"/>
<dbReference type="EMBL" id="JAAALK010000282">
    <property type="protein sequence ID" value="KAG8079191.1"/>
    <property type="molecule type" value="Genomic_DNA"/>
</dbReference>
<dbReference type="OrthoDB" id="689350at2759"/>
<feature type="region of interest" description="Disordered" evidence="1">
    <location>
        <begin position="1"/>
        <end position="29"/>
    </location>
</feature>
<dbReference type="Proteomes" id="UP000729402">
    <property type="component" value="Unassembled WGS sequence"/>
</dbReference>
<evidence type="ECO:0000256" key="1">
    <source>
        <dbReference type="SAM" id="MobiDB-lite"/>
    </source>
</evidence>
<evidence type="ECO:0000313" key="3">
    <source>
        <dbReference type="Proteomes" id="UP000729402"/>
    </source>
</evidence>
<evidence type="ECO:0000313" key="2">
    <source>
        <dbReference type="EMBL" id="KAG8079191.1"/>
    </source>
</evidence>
<accession>A0A8J5TJ61</accession>
<gene>
    <name evidence="2" type="ORF">GUJ93_ZPchr0007g3260</name>
</gene>
<protein>
    <submittedName>
        <fullName evidence="2">Uncharacterized protein</fullName>
    </submittedName>
</protein>
<proteinExistence type="predicted"/>
<keyword evidence="3" id="KW-1185">Reference proteome</keyword>
<organism evidence="2 3">
    <name type="scientific">Zizania palustris</name>
    <name type="common">Northern wild rice</name>
    <dbReference type="NCBI Taxonomy" id="103762"/>
    <lineage>
        <taxon>Eukaryota</taxon>
        <taxon>Viridiplantae</taxon>
        <taxon>Streptophyta</taxon>
        <taxon>Embryophyta</taxon>
        <taxon>Tracheophyta</taxon>
        <taxon>Spermatophyta</taxon>
        <taxon>Magnoliopsida</taxon>
        <taxon>Liliopsida</taxon>
        <taxon>Poales</taxon>
        <taxon>Poaceae</taxon>
        <taxon>BOP clade</taxon>
        <taxon>Oryzoideae</taxon>
        <taxon>Oryzeae</taxon>
        <taxon>Zizaniinae</taxon>
        <taxon>Zizania</taxon>
    </lineage>
</organism>
<reference evidence="2" key="2">
    <citation type="submission" date="2021-02" db="EMBL/GenBank/DDBJ databases">
        <authorList>
            <person name="Kimball J.A."/>
            <person name="Haas M.W."/>
            <person name="Macchietto M."/>
            <person name="Kono T."/>
            <person name="Duquette J."/>
            <person name="Shao M."/>
        </authorList>
    </citation>
    <scope>NUCLEOTIDE SEQUENCE</scope>
    <source>
        <tissue evidence="2">Fresh leaf tissue</tissue>
    </source>
</reference>
<sequence>MHPSAPRLRFLVNSSQSRSRIMHPARPLNAECEEEEAAATQRDDEGVTCMDIATKKVMVVGDVAPLAVLTTVSKVKPV</sequence>